<feature type="non-terminal residue" evidence="1">
    <location>
        <position position="1"/>
    </location>
</feature>
<protein>
    <submittedName>
        <fullName evidence="1">Uncharacterized protein</fullName>
    </submittedName>
</protein>
<evidence type="ECO:0000313" key="1">
    <source>
        <dbReference type="EMBL" id="KAF5203409.1"/>
    </source>
</evidence>
<dbReference type="AlphaFoldDB" id="A0A7J6X106"/>
<evidence type="ECO:0000313" key="2">
    <source>
        <dbReference type="Proteomes" id="UP000554482"/>
    </source>
</evidence>
<dbReference type="Proteomes" id="UP000554482">
    <property type="component" value="Unassembled WGS sequence"/>
</dbReference>
<sequence>VLCNNCKKPVKASQYASHAGNSISIGGLSVKDGSVLCSGSTDYTAVVNSPSEKRTKLYITSLSDIIVETYNHN</sequence>
<name>A0A7J6X106_THATH</name>
<proteinExistence type="predicted"/>
<reference evidence="1 2" key="1">
    <citation type="submission" date="2020-06" db="EMBL/GenBank/DDBJ databases">
        <title>Transcriptomic and genomic resources for Thalictrum thalictroides and T. hernandezii: Facilitating candidate gene discovery in an emerging model plant lineage.</title>
        <authorList>
            <person name="Arias T."/>
            <person name="Riano-Pachon D.M."/>
            <person name="Di Stilio V.S."/>
        </authorList>
    </citation>
    <scope>NUCLEOTIDE SEQUENCE [LARGE SCALE GENOMIC DNA]</scope>
    <source>
        <strain evidence="2">cv. WT478/WT964</strain>
        <tissue evidence="1">Leaves</tissue>
    </source>
</reference>
<dbReference type="EMBL" id="JABWDY010006812">
    <property type="protein sequence ID" value="KAF5203409.1"/>
    <property type="molecule type" value="Genomic_DNA"/>
</dbReference>
<comment type="caution">
    <text evidence="1">The sequence shown here is derived from an EMBL/GenBank/DDBJ whole genome shotgun (WGS) entry which is preliminary data.</text>
</comment>
<gene>
    <name evidence="1" type="ORF">FRX31_007004</name>
</gene>
<keyword evidence="2" id="KW-1185">Reference proteome</keyword>
<accession>A0A7J6X106</accession>
<organism evidence="1 2">
    <name type="scientific">Thalictrum thalictroides</name>
    <name type="common">Rue-anemone</name>
    <name type="synonym">Anemone thalictroides</name>
    <dbReference type="NCBI Taxonomy" id="46969"/>
    <lineage>
        <taxon>Eukaryota</taxon>
        <taxon>Viridiplantae</taxon>
        <taxon>Streptophyta</taxon>
        <taxon>Embryophyta</taxon>
        <taxon>Tracheophyta</taxon>
        <taxon>Spermatophyta</taxon>
        <taxon>Magnoliopsida</taxon>
        <taxon>Ranunculales</taxon>
        <taxon>Ranunculaceae</taxon>
        <taxon>Thalictroideae</taxon>
        <taxon>Thalictrum</taxon>
    </lineage>
</organism>